<keyword evidence="4" id="KW-1185">Reference proteome</keyword>
<sequence>MEPVSLFVSGLAAGLVAGTASCTAVQGGLLVGLVDRTDRCGGGCCASCRPPRADPMVLGRFLTGRLISHVLAGALLGLAGSAITLSPRVRAVLLVVAGLTVLVFAVRLIRREKSGCAPHEPPRHLGRSALLLGAATILIPCGVTLGMEMVAVSSGSALGGAAVMAGFVAGTAPAFALLGVILRRISQTRLALLTGVAAFAVGVWTIGSGLSLGGWLPRTPAPAAASTGPLTIWATGTGYRPALVTAPAGQAVELVFKTHEAGCTRTVTIAGRDYALPAIVRLPPQPPGTLRYTCSMGMYSGFIRFTTGSTART</sequence>
<keyword evidence="1" id="KW-0472">Membrane</keyword>
<proteinExistence type="predicted"/>
<feature type="transmembrane region" description="Helical" evidence="1">
    <location>
        <begin position="157"/>
        <end position="178"/>
    </location>
</feature>
<gene>
    <name evidence="3" type="ORF">HNR30_004168</name>
</gene>
<dbReference type="Pfam" id="PF13386">
    <property type="entry name" value="DsbD_2"/>
    <property type="match status" value="1"/>
</dbReference>
<dbReference type="PANTHER" id="PTHR42208:SF1">
    <property type="entry name" value="HEAVY METAL TRANSPORTER"/>
    <property type="match status" value="1"/>
</dbReference>
<feature type="transmembrane region" description="Helical" evidence="1">
    <location>
        <begin position="66"/>
        <end position="85"/>
    </location>
</feature>
<dbReference type="RefSeq" id="WP_181611534.1">
    <property type="nucleotide sequence ID" value="NZ_BAABAM010000003.1"/>
</dbReference>
<dbReference type="InterPro" id="IPR039447">
    <property type="entry name" value="UreH-like_TM_dom"/>
</dbReference>
<dbReference type="Proteomes" id="UP000530928">
    <property type="component" value="Unassembled WGS sequence"/>
</dbReference>
<comment type="caution">
    <text evidence="3">The sequence shown here is derived from an EMBL/GenBank/DDBJ whole genome shotgun (WGS) entry which is preliminary data.</text>
</comment>
<accession>A0A7W0CKM9</accession>
<dbReference type="EMBL" id="JACDUR010000004">
    <property type="protein sequence ID" value="MBA2892814.1"/>
    <property type="molecule type" value="Genomic_DNA"/>
</dbReference>
<dbReference type="SUPFAM" id="SSF49503">
    <property type="entry name" value="Cupredoxins"/>
    <property type="match status" value="1"/>
</dbReference>
<feature type="transmembrane region" description="Helical" evidence="1">
    <location>
        <begin position="190"/>
        <end position="216"/>
    </location>
</feature>
<name>A0A7W0CKM9_9ACTN</name>
<evidence type="ECO:0000256" key="1">
    <source>
        <dbReference type="SAM" id="Phobius"/>
    </source>
</evidence>
<dbReference type="PANTHER" id="PTHR42208">
    <property type="entry name" value="HEAVY METAL TRANSPORTER-RELATED"/>
    <property type="match status" value="1"/>
</dbReference>
<dbReference type="AlphaFoldDB" id="A0A7W0CKM9"/>
<keyword evidence="1" id="KW-1133">Transmembrane helix</keyword>
<feature type="transmembrane region" description="Helical" evidence="1">
    <location>
        <begin position="6"/>
        <end position="31"/>
    </location>
</feature>
<protein>
    <submittedName>
        <fullName evidence="3">Sulfite exporter TauE/SafE</fullName>
    </submittedName>
</protein>
<reference evidence="3 4" key="1">
    <citation type="submission" date="2020-07" db="EMBL/GenBank/DDBJ databases">
        <title>Genomic Encyclopedia of Type Strains, Phase IV (KMG-IV): sequencing the most valuable type-strain genomes for metagenomic binning, comparative biology and taxonomic classification.</title>
        <authorList>
            <person name="Goeker M."/>
        </authorList>
    </citation>
    <scope>NUCLEOTIDE SEQUENCE [LARGE SCALE GENOMIC DNA]</scope>
    <source>
        <strain evidence="3 4">DSM 45533</strain>
    </source>
</reference>
<evidence type="ECO:0000259" key="2">
    <source>
        <dbReference type="Pfam" id="PF13386"/>
    </source>
</evidence>
<evidence type="ECO:0000313" key="4">
    <source>
        <dbReference type="Proteomes" id="UP000530928"/>
    </source>
</evidence>
<feature type="transmembrane region" description="Helical" evidence="1">
    <location>
        <begin position="129"/>
        <end position="151"/>
    </location>
</feature>
<feature type="domain" description="Urease accessory protein UreH-like transmembrane" evidence="2">
    <location>
        <begin position="11"/>
        <end position="203"/>
    </location>
</feature>
<feature type="transmembrane region" description="Helical" evidence="1">
    <location>
        <begin position="91"/>
        <end position="109"/>
    </location>
</feature>
<dbReference type="InterPro" id="IPR008972">
    <property type="entry name" value="Cupredoxin"/>
</dbReference>
<keyword evidence="1" id="KW-0812">Transmembrane</keyword>
<evidence type="ECO:0000313" key="3">
    <source>
        <dbReference type="EMBL" id="MBA2892814.1"/>
    </source>
</evidence>
<dbReference type="Gene3D" id="2.60.40.420">
    <property type="entry name" value="Cupredoxins - blue copper proteins"/>
    <property type="match status" value="1"/>
</dbReference>
<organism evidence="3 4">
    <name type="scientific">Nonomuraea soli</name>
    <dbReference type="NCBI Taxonomy" id="1032476"/>
    <lineage>
        <taxon>Bacteria</taxon>
        <taxon>Bacillati</taxon>
        <taxon>Actinomycetota</taxon>
        <taxon>Actinomycetes</taxon>
        <taxon>Streptosporangiales</taxon>
        <taxon>Streptosporangiaceae</taxon>
        <taxon>Nonomuraea</taxon>
    </lineage>
</organism>